<feature type="chain" id="PRO_5046136870" description="Esterase" evidence="1">
    <location>
        <begin position="22"/>
        <end position="758"/>
    </location>
</feature>
<dbReference type="SUPFAM" id="SSF50998">
    <property type="entry name" value="Quinoprotein alcohol dehydrogenase-like"/>
    <property type="match status" value="1"/>
</dbReference>
<dbReference type="InterPro" id="IPR000801">
    <property type="entry name" value="Esterase-like"/>
</dbReference>
<evidence type="ECO:0000256" key="1">
    <source>
        <dbReference type="SAM" id="SignalP"/>
    </source>
</evidence>
<reference evidence="2 3" key="1">
    <citation type="journal article" date="2019" name="Int. J. Syst. Evol. Microbiol.">
        <title>The Global Catalogue of Microorganisms (GCM) 10K type strain sequencing project: providing services to taxonomists for standard genome sequencing and annotation.</title>
        <authorList>
            <consortium name="The Broad Institute Genomics Platform"/>
            <consortium name="The Broad Institute Genome Sequencing Center for Infectious Disease"/>
            <person name="Wu L."/>
            <person name="Ma J."/>
        </authorList>
    </citation>
    <scope>NUCLEOTIDE SEQUENCE [LARGE SCALE GENOMIC DNA]</scope>
    <source>
        <strain evidence="2 3">JCM 15572</strain>
    </source>
</reference>
<dbReference type="PANTHER" id="PTHR35580">
    <property type="entry name" value="CELL SURFACE GLYCOPROTEIN (S-LAYER PROTEIN)-LIKE PROTEIN"/>
    <property type="match status" value="1"/>
</dbReference>
<keyword evidence="3" id="KW-1185">Reference proteome</keyword>
<dbReference type="Pfam" id="PF06739">
    <property type="entry name" value="SBBP"/>
    <property type="match status" value="3"/>
</dbReference>
<protein>
    <recommendedName>
        <fullName evidence="4">Esterase</fullName>
    </recommendedName>
</protein>
<dbReference type="Gene3D" id="2.80.10.50">
    <property type="match status" value="2"/>
</dbReference>
<dbReference type="InterPro" id="IPR052918">
    <property type="entry name" value="Motility_Chemotaxis_Reg"/>
</dbReference>
<evidence type="ECO:0008006" key="4">
    <source>
        <dbReference type="Google" id="ProtNLM"/>
    </source>
</evidence>
<dbReference type="InterPro" id="IPR029058">
    <property type="entry name" value="AB_hydrolase_fold"/>
</dbReference>
<gene>
    <name evidence="2" type="ORF">GCM10009804_50590</name>
</gene>
<dbReference type="Proteomes" id="UP001501705">
    <property type="component" value="Unassembled WGS sequence"/>
</dbReference>
<evidence type="ECO:0000313" key="2">
    <source>
        <dbReference type="EMBL" id="GAA1588408.1"/>
    </source>
</evidence>
<dbReference type="SUPFAM" id="SSF53474">
    <property type="entry name" value="alpha/beta-Hydrolases"/>
    <property type="match status" value="1"/>
</dbReference>
<keyword evidence="1" id="KW-0732">Signal</keyword>
<dbReference type="InterPro" id="IPR011047">
    <property type="entry name" value="Quinoprotein_ADH-like_sf"/>
</dbReference>
<proteinExistence type="predicted"/>
<accession>A0ABN2DVW8</accession>
<dbReference type="InterPro" id="IPR010620">
    <property type="entry name" value="SBBP_repeat"/>
</dbReference>
<evidence type="ECO:0000313" key="3">
    <source>
        <dbReference type="Proteomes" id="UP001501705"/>
    </source>
</evidence>
<comment type="caution">
    <text evidence="2">The sequence shown here is derived from an EMBL/GenBank/DDBJ whole genome shotgun (WGS) entry which is preliminary data.</text>
</comment>
<name>A0ABN2DVW8_9ACTN</name>
<organism evidence="2 3">
    <name type="scientific">Kribbella hippodromi</name>
    <dbReference type="NCBI Taxonomy" id="434347"/>
    <lineage>
        <taxon>Bacteria</taxon>
        <taxon>Bacillati</taxon>
        <taxon>Actinomycetota</taxon>
        <taxon>Actinomycetes</taxon>
        <taxon>Propionibacteriales</taxon>
        <taxon>Kribbellaceae</taxon>
        <taxon>Kribbella</taxon>
    </lineage>
</organism>
<dbReference type="EMBL" id="BAAAPH010000017">
    <property type="protein sequence ID" value="GAA1588408.1"/>
    <property type="molecule type" value="Genomic_DNA"/>
</dbReference>
<dbReference type="Gene3D" id="3.40.50.1820">
    <property type="entry name" value="alpha/beta hydrolase"/>
    <property type="match status" value="1"/>
</dbReference>
<feature type="signal peptide" evidence="1">
    <location>
        <begin position="1"/>
        <end position="21"/>
    </location>
</feature>
<dbReference type="PANTHER" id="PTHR35580:SF1">
    <property type="entry name" value="PHYTASE-LIKE DOMAIN-CONTAINING PROTEIN"/>
    <property type="match status" value="1"/>
</dbReference>
<sequence>MLPALTIAGLVGSLVVPGSRAASPSATAITAPSTTSADAASAGAAGAGAAGAAAAGAGAAGAGAAAAGAGAAGAGAVAAGVLGSGVARSATLGEDIAYNVYLPAGYADSTRRYPVVYLLHGRGDSMSAWTQLKSRLDQLIAGGEIPPMIAVMPDAPWSNRASWYVDSAYKGSADGKIPPGRPVETAFVKDLVPRIDATYRTIADRTGRAIAGYSMGGAGALRYSLVHPTVFGAAIVLSPAVYFPLPPSDSSTRDFGAFGKGRDPFVESTYLKLNWPAALKSFAATGLKSHLFIAVGDDEYKNPKPIDATHDLDFESHVVYNQAARVPNLTSEFRVVNGGHDWDVWGPTFVEGAKYIFQYIGKPPATPMRAAITGTPGDDRAGGIATDAAGNVYQAIAAAGALDGQPYAGGTDVNLVKYKADGTREWTRSLGTSGTDRPYGVAVDADGNIALTGYTNGNLDGSHPGNTTDDAFVAQYDPNGNRRWVTQFGVPGVADRGYSIAVDGSDLYIGGYTKGSLGGTNEGDKDVFVARFGSDGRQAWVRQAGSTGEDKGMAVAVSNGAVYLGGMTGGALGTPAGGIDGFVARYSTAGDPVWMRQYGTAASDEVWGLAADPAGGVYLTGYTAGDFAGTLSGDKDIMVARADGDGVLTWRDQFGTSGNDKGAAIAVNRDGGLYVGGFTDGALETALGKFDGVLAKYAADHTRTWTRQFGTADDDAADAYAEANLYLTTTPTGTQLTGLTGSDVFRTAYTVDGTNELP</sequence>
<dbReference type="Pfam" id="PF00756">
    <property type="entry name" value="Esterase"/>
    <property type="match status" value="1"/>
</dbReference>